<dbReference type="SUPFAM" id="SSF51713">
    <property type="entry name" value="tRNA-guanine transglycosylase"/>
    <property type="match status" value="1"/>
</dbReference>
<evidence type="ECO:0000256" key="1">
    <source>
        <dbReference type="ARBA" id="ARBA00022676"/>
    </source>
</evidence>
<dbReference type="GO" id="GO:0008479">
    <property type="term" value="F:tRNA-guanosine(34) queuine transglycosylase activity"/>
    <property type="evidence" value="ECO:0007669"/>
    <property type="project" value="UniProtKB-UniRule"/>
</dbReference>
<name>A0A1F7RNX4_9BACT</name>
<keyword evidence="5" id="KW-0479">Metal-binding</keyword>
<comment type="catalytic activity">
    <reaction evidence="4 5">
        <text>7-aminomethyl-7-carbaguanine + guanosine(34) in tRNA = 7-aminomethyl-7-carbaguanosine(34) in tRNA + guanine</text>
        <dbReference type="Rhea" id="RHEA:24104"/>
        <dbReference type="Rhea" id="RHEA-COMP:10341"/>
        <dbReference type="Rhea" id="RHEA-COMP:10342"/>
        <dbReference type="ChEBI" id="CHEBI:16235"/>
        <dbReference type="ChEBI" id="CHEBI:58703"/>
        <dbReference type="ChEBI" id="CHEBI:74269"/>
        <dbReference type="ChEBI" id="CHEBI:82833"/>
        <dbReference type="EC" id="2.4.2.29"/>
    </reaction>
</comment>
<keyword evidence="5" id="KW-0671">Queuosine biosynthesis</keyword>
<feature type="binding site" evidence="5">
    <location>
        <position position="303"/>
    </location>
    <ligand>
        <name>Zn(2+)</name>
        <dbReference type="ChEBI" id="CHEBI:29105"/>
    </ligand>
</feature>
<keyword evidence="1 5" id="KW-0328">Glycosyltransferase</keyword>
<dbReference type="Gene3D" id="3.20.20.105">
    <property type="entry name" value="Queuine tRNA-ribosyltransferase-like"/>
    <property type="match status" value="1"/>
</dbReference>
<dbReference type="InterPro" id="IPR002616">
    <property type="entry name" value="tRNA_ribo_trans-like"/>
</dbReference>
<evidence type="ECO:0000313" key="7">
    <source>
        <dbReference type="EMBL" id="OGL43265.1"/>
    </source>
</evidence>
<sequence>MFKFNVLKKDKNSRARLGKISTPHGEIQTPAFMPVGTQGTVKAVCSEDLLEAGAEIILSNTYHLYLRPGHELIKEFGGLHKFMNWGKPLLTDSGGFQIYSLARFRKIQDEGVMFQSHIDGASHFITPEKAVEIQEAIGADIIMVFDECIPYPAEYEYCKSSTEMTLRWALRCLKAQKRNDQALFGIVQGGMYEDLRKYCAEELGEMGFAGFAIGGLSVGEPKEIMWDIVNYTEEYLPEDRPRYLMGVGTPEDILDAVAKGMDMFDCIIPTRQARNGSLFTSKGKVVIKNSKYVKDESPADIDCSCYTCRNYSRAYLRHLYMSKEILSLRLNTIHNLHFYLGLMKEIRSAIKKDSLESMVKEYKKAYETEITEIVN</sequence>
<dbReference type="EC" id="2.4.2.29" evidence="5"/>
<dbReference type="UniPathway" id="UPA00392"/>
<keyword evidence="5" id="KW-0862">Zinc</keyword>
<feature type="binding site" evidence="5">
    <location>
        <begin position="92"/>
        <end position="96"/>
    </location>
    <ligand>
        <name>substrate</name>
    </ligand>
</feature>
<dbReference type="EMBL" id="MGDE01000233">
    <property type="protein sequence ID" value="OGL43265.1"/>
    <property type="molecule type" value="Genomic_DNA"/>
</dbReference>
<dbReference type="GO" id="GO:0008616">
    <property type="term" value="P:tRNA queuosine(34) biosynthetic process"/>
    <property type="evidence" value="ECO:0007669"/>
    <property type="project" value="UniProtKB-UniRule"/>
</dbReference>
<dbReference type="Proteomes" id="UP000178797">
    <property type="component" value="Unassembled WGS sequence"/>
</dbReference>
<dbReference type="GO" id="GO:0005829">
    <property type="term" value="C:cytosol"/>
    <property type="evidence" value="ECO:0007669"/>
    <property type="project" value="TreeGrafter"/>
</dbReference>
<evidence type="ECO:0000256" key="5">
    <source>
        <dbReference type="HAMAP-Rule" id="MF_00168"/>
    </source>
</evidence>
<comment type="subunit">
    <text evidence="5">Homodimer. Within each dimer, one monomer is responsible for RNA recognition and catalysis, while the other monomer binds to the replacement base PreQ1.</text>
</comment>
<dbReference type="InterPro" id="IPR050076">
    <property type="entry name" value="ArchSynthase1/Queuine_TRR"/>
</dbReference>
<dbReference type="PANTHER" id="PTHR46499:SF1">
    <property type="entry name" value="QUEUINE TRNA-RIBOSYLTRANSFERASE"/>
    <property type="match status" value="1"/>
</dbReference>
<feature type="region of interest" description="RNA binding" evidence="5">
    <location>
        <begin position="246"/>
        <end position="252"/>
    </location>
</feature>
<dbReference type="InterPro" id="IPR004803">
    <property type="entry name" value="TGT"/>
</dbReference>
<dbReference type="HAMAP" id="MF_00168">
    <property type="entry name" value="Q_tRNA_Tgt"/>
    <property type="match status" value="1"/>
</dbReference>
<gene>
    <name evidence="5" type="primary">tgt</name>
    <name evidence="7" type="ORF">A2W05_10910</name>
</gene>
<accession>A0A1F7RNX4</accession>
<comment type="similarity">
    <text evidence="5">Belongs to the queuine tRNA-ribosyltransferase family.</text>
</comment>
<dbReference type="InterPro" id="IPR036511">
    <property type="entry name" value="TGT-like_sf"/>
</dbReference>
<dbReference type="PANTHER" id="PTHR46499">
    <property type="entry name" value="QUEUINE TRNA-RIBOSYLTRANSFERASE"/>
    <property type="match status" value="1"/>
</dbReference>
<comment type="cofactor">
    <cofactor evidence="5">
        <name>Zn(2+)</name>
        <dbReference type="ChEBI" id="CHEBI:29105"/>
    </cofactor>
    <text evidence="5">Binds 1 zinc ion per subunit.</text>
</comment>
<protein>
    <recommendedName>
        <fullName evidence="5">Queuine tRNA-ribosyltransferase</fullName>
        <ecNumber evidence="5">2.4.2.29</ecNumber>
    </recommendedName>
    <alternativeName>
        <fullName evidence="5">Guanine insertion enzyme</fullName>
    </alternativeName>
    <alternativeName>
        <fullName evidence="5">tRNA-guanine transglycosylase</fullName>
    </alternativeName>
</protein>
<feature type="binding site" evidence="5">
    <location>
        <position position="188"/>
    </location>
    <ligand>
        <name>substrate</name>
    </ligand>
</feature>
<keyword evidence="3 5" id="KW-0819">tRNA processing</keyword>
<feature type="binding site" evidence="5">
    <location>
        <position position="146"/>
    </location>
    <ligand>
        <name>substrate</name>
    </ligand>
</feature>
<evidence type="ECO:0000256" key="4">
    <source>
        <dbReference type="ARBA" id="ARBA00050112"/>
    </source>
</evidence>
<comment type="pathway">
    <text evidence="5">tRNA modification; tRNA-queuosine biosynthesis.</text>
</comment>
<dbReference type="AlphaFoldDB" id="A0A1F7RNX4"/>
<comment type="function">
    <text evidence="5">Catalyzes the base-exchange of a guanine (G) residue with the queuine precursor 7-aminomethyl-7-deazaguanine (PreQ1) at position 34 (anticodon wobble position) in tRNAs with GU(N) anticodons (tRNA-Asp, -Asn, -His and -Tyr). Catalysis occurs through a double-displacement mechanism. The nucleophile active site attacks the C1' of nucleotide 34 to detach the guanine base from the RNA, forming a covalent enzyme-RNA intermediate. The proton acceptor active site deprotonates the incoming PreQ1, allowing a nucleophilic attack on the C1' of the ribose to form the product. After dissociation, two additional enzymatic reactions on the tRNA convert PreQ1 to queuine (Q), resulting in the hypermodified nucleoside queuosine (7-(((4,5-cis-dihydroxy-2-cyclopenten-1-yl)amino)methyl)-7-deazaguanosine).</text>
</comment>
<evidence type="ECO:0000259" key="6">
    <source>
        <dbReference type="Pfam" id="PF01702"/>
    </source>
</evidence>
<feature type="binding site" evidence="5">
    <location>
        <position position="334"/>
    </location>
    <ligand>
        <name>Zn(2+)</name>
        <dbReference type="ChEBI" id="CHEBI:29105"/>
    </ligand>
</feature>
<organism evidence="7 8">
    <name type="scientific">Candidatus Schekmanbacteria bacterium RBG_16_38_10</name>
    <dbReference type="NCBI Taxonomy" id="1817879"/>
    <lineage>
        <taxon>Bacteria</taxon>
        <taxon>Candidatus Schekmaniibacteriota</taxon>
    </lineage>
</organism>
<dbReference type="NCBIfam" id="TIGR00430">
    <property type="entry name" value="Q_tRNA_tgt"/>
    <property type="match status" value="1"/>
</dbReference>
<dbReference type="GO" id="GO:0046872">
    <property type="term" value="F:metal ion binding"/>
    <property type="evidence" value="ECO:0007669"/>
    <property type="project" value="UniProtKB-KW"/>
</dbReference>
<feature type="binding site" evidence="5">
    <location>
        <position position="215"/>
    </location>
    <ligand>
        <name>substrate</name>
    </ligand>
</feature>
<keyword evidence="2 5" id="KW-0808">Transferase</keyword>
<comment type="caution">
    <text evidence="7">The sequence shown here is derived from an EMBL/GenBank/DDBJ whole genome shotgun (WGS) entry which is preliminary data.</text>
</comment>
<feature type="active site" description="Nucleophile" evidence="5">
    <location>
        <position position="265"/>
    </location>
</feature>
<dbReference type="FunFam" id="3.20.20.105:FF:000001">
    <property type="entry name" value="Queuine tRNA-ribosyltransferase"/>
    <property type="match status" value="1"/>
</dbReference>
<feature type="region of interest" description="RNA binding; important for wobble base 34 recognition" evidence="5">
    <location>
        <begin position="270"/>
        <end position="274"/>
    </location>
</feature>
<dbReference type="NCBIfam" id="TIGR00449">
    <property type="entry name" value="tgt_general"/>
    <property type="match status" value="1"/>
</dbReference>
<feature type="domain" description="tRNA-guanine(15) transglycosylase-like" evidence="6">
    <location>
        <begin position="14"/>
        <end position="367"/>
    </location>
</feature>
<evidence type="ECO:0000313" key="8">
    <source>
        <dbReference type="Proteomes" id="UP000178797"/>
    </source>
</evidence>
<reference evidence="7 8" key="1">
    <citation type="journal article" date="2016" name="Nat. Commun.">
        <title>Thousands of microbial genomes shed light on interconnected biogeochemical processes in an aquifer system.</title>
        <authorList>
            <person name="Anantharaman K."/>
            <person name="Brown C.T."/>
            <person name="Hug L.A."/>
            <person name="Sharon I."/>
            <person name="Castelle C.J."/>
            <person name="Probst A.J."/>
            <person name="Thomas B.C."/>
            <person name="Singh A."/>
            <person name="Wilkins M.J."/>
            <person name="Karaoz U."/>
            <person name="Brodie E.L."/>
            <person name="Williams K.H."/>
            <person name="Hubbard S.S."/>
            <person name="Banfield J.F."/>
        </authorList>
    </citation>
    <scope>NUCLEOTIDE SEQUENCE [LARGE SCALE GENOMIC DNA]</scope>
</reference>
<dbReference type="Pfam" id="PF01702">
    <property type="entry name" value="TGT"/>
    <property type="match status" value="1"/>
</dbReference>
<feature type="active site" description="Proton acceptor" evidence="5">
    <location>
        <position position="92"/>
    </location>
</feature>
<proteinExistence type="inferred from homology"/>
<feature type="binding site" evidence="5">
    <location>
        <position position="305"/>
    </location>
    <ligand>
        <name>Zn(2+)</name>
        <dbReference type="ChEBI" id="CHEBI:29105"/>
    </ligand>
</feature>
<feature type="binding site" evidence="5">
    <location>
        <position position="308"/>
    </location>
    <ligand>
        <name>Zn(2+)</name>
        <dbReference type="ChEBI" id="CHEBI:29105"/>
    </ligand>
</feature>
<evidence type="ECO:0000256" key="3">
    <source>
        <dbReference type="ARBA" id="ARBA00022694"/>
    </source>
</evidence>
<evidence type="ECO:0000256" key="2">
    <source>
        <dbReference type="ARBA" id="ARBA00022679"/>
    </source>
</evidence>